<evidence type="ECO:0000256" key="3">
    <source>
        <dbReference type="ARBA" id="ARBA00022969"/>
    </source>
</evidence>
<dbReference type="GO" id="GO:0042601">
    <property type="term" value="C:endospore-forming forespore"/>
    <property type="evidence" value="ECO:0007669"/>
    <property type="project" value="InterPro"/>
</dbReference>
<dbReference type="Pfam" id="PF08141">
    <property type="entry name" value="SspH"/>
    <property type="match status" value="1"/>
</dbReference>
<comment type="subcellular location">
    <subcellularLocation>
        <location evidence="1">Spore core</location>
    </subcellularLocation>
</comment>
<organism evidence="5 6">
    <name type="scientific">Paenibacillus pasadenensis</name>
    <dbReference type="NCBI Taxonomy" id="217090"/>
    <lineage>
        <taxon>Bacteria</taxon>
        <taxon>Bacillati</taxon>
        <taxon>Bacillota</taxon>
        <taxon>Bacilli</taxon>
        <taxon>Bacillales</taxon>
        <taxon>Paenibacillaceae</taxon>
        <taxon>Paenibacillus</taxon>
    </lineage>
</organism>
<reference evidence="5 6" key="1">
    <citation type="submission" date="2017-05" db="EMBL/GenBank/DDBJ databases">
        <title>Functional genome analysis of Paenibacillus pasadenensis strain R16: insights on endophytic life style and antifungal activity.</title>
        <authorList>
            <person name="Passera A."/>
            <person name="Marcolungo L."/>
            <person name="Casati P."/>
            <person name="Brasca M."/>
            <person name="Quaglino F."/>
            <person name="Delledonne M."/>
        </authorList>
    </citation>
    <scope>NUCLEOTIDE SEQUENCE [LARGE SCALE GENOMIC DNA]</scope>
    <source>
        <strain evidence="5 6">R16</strain>
    </source>
</reference>
<keyword evidence="3" id="KW-0749">Sporulation</keyword>
<evidence type="ECO:0000256" key="4">
    <source>
        <dbReference type="SAM" id="MobiDB-lite"/>
    </source>
</evidence>
<protein>
    <recommendedName>
        <fullName evidence="7">Small, acid-soluble spore protein H</fullName>
    </recommendedName>
</protein>
<comment type="caution">
    <text evidence="5">The sequence shown here is derived from an EMBL/GenBank/DDBJ whole genome shotgun (WGS) entry which is preliminary data.</text>
</comment>
<feature type="compositionally biased region" description="Basic and acidic residues" evidence="4">
    <location>
        <begin position="52"/>
        <end position="65"/>
    </location>
</feature>
<name>A0A2N5N3D0_9BACL</name>
<dbReference type="NCBIfam" id="TIGR02861">
    <property type="entry name" value="SASP_H"/>
    <property type="match status" value="1"/>
</dbReference>
<evidence type="ECO:0000313" key="5">
    <source>
        <dbReference type="EMBL" id="PLT44843.1"/>
    </source>
</evidence>
<feature type="region of interest" description="Disordered" evidence="4">
    <location>
        <begin position="44"/>
        <end position="65"/>
    </location>
</feature>
<comment type="similarity">
    <text evidence="2">Belongs to the SspH family.</text>
</comment>
<dbReference type="GO" id="GO:0030435">
    <property type="term" value="P:sporulation resulting in formation of a cellular spore"/>
    <property type="evidence" value="ECO:0007669"/>
    <property type="project" value="UniProtKB-KW"/>
</dbReference>
<dbReference type="AlphaFoldDB" id="A0A2N5N3D0"/>
<accession>A0A2N5N3D0</accession>
<dbReference type="GO" id="GO:0030436">
    <property type="term" value="P:asexual sporulation"/>
    <property type="evidence" value="ECO:0007669"/>
    <property type="project" value="InterPro"/>
</dbReference>
<evidence type="ECO:0008006" key="7">
    <source>
        <dbReference type="Google" id="ProtNLM"/>
    </source>
</evidence>
<evidence type="ECO:0000256" key="2">
    <source>
        <dbReference type="ARBA" id="ARBA00006573"/>
    </source>
</evidence>
<keyword evidence="6" id="KW-1185">Reference proteome</keyword>
<evidence type="ECO:0000313" key="6">
    <source>
        <dbReference type="Proteomes" id="UP000234789"/>
    </source>
</evidence>
<proteinExistence type="inferred from homology"/>
<dbReference type="EMBL" id="NFEZ01000004">
    <property type="protein sequence ID" value="PLT44843.1"/>
    <property type="molecule type" value="Genomic_DNA"/>
</dbReference>
<sequence>MDVKRAMEIYRSSDMFAVHLGGDSVWIENVDEANGMATVQVGTTPQKTKTVSVDRLHEGKPEREH</sequence>
<dbReference type="InterPro" id="IPR012610">
    <property type="entry name" value="SASP_SspH"/>
</dbReference>
<evidence type="ECO:0000256" key="1">
    <source>
        <dbReference type="ARBA" id="ARBA00004288"/>
    </source>
</evidence>
<dbReference type="RefSeq" id="WP_028600603.1">
    <property type="nucleotide sequence ID" value="NZ_BIMM01000131.1"/>
</dbReference>
<gene>
    <name evidence="5" type="ORF">B8V81_3274</name>
</gene>
<dbReference type="OrthoDB" id="1683648at2"/>
<dbReference type="Proteomes" id="UP000234789">
    <property type="component" value="Unassembled WGS sequence"/>
</dbReference>